<name>A0A6S6TTE0_9BACT</name>
<proteinExistence type="predicted"/>
<dbReference type="AlphaFoldDB" id="A0A6S6TTE0"/>
<evidence type="ECO:0000313" key="1">
    <source>
        <dbReference type="EMBL" id="CAA6818336.1"/>
    </source>
</evidence>
<reference evidence="1" key="1">
    <citation type="submission" date="2020-01" db="EMBL/GenBank/DDBJ databases">
        <authorList>
            <person name="Meier V. D."/>
            <person name="Meier V D."/>
        </authorList>
    </citation>
    <scope>NUCLEOTIDE SEQUENCE</scope>
    <source>
        <strain evidence="1">HLG_WM_MAG_02</strain>
    </source>
</reference>
<organism evidence="1">
    <name type="scientific">uncultured Sulfurovum sp</name>
    <dbReference type="NCBI Taxonomy" id="269237"/>
    <lineage>
        <taxon>Bacteria</taxon>
        <taxon>Pseudomonadati</taxon>
        <taxon>Campylobacterota</taxon>
        <taxon>Epsilonproteobacteria</taxon>
        <taxon>Campylobacterales</taxon>
        <taxon>Sulfurovaceae</taxon>
        <taxon>Sulfurovum</taxon>
        <taxon>environmental samples</taxon>
    </lineage>
</organism>
<sequence>MKKILTILSIVPIIVFAGLNVDKVTNTLSNIKGDKIISFFNANGHIPLNGKIKLTTLKSADIVLFASKKYNSKMTIVNSYKELKQNKNSIGAIYLKKGRTQIVFVKERLTAHGLILNPKYKNHLLNEWQLDPKSFRDTEE</sequence>
<gene>
    <name evidence="1" type="ORF">HELGO_WM5376</name>
</gene>
<accession>A0A6S6TTE0</accession>
<dbReference type="EMBL" id="CACVAZ010000117">
    <property type="protein sequence ID" value="CAA6818336.1"/>
    <property type="molecule type" value="Genomic_DNA"/>
</dbReference>
<protein>
    <submittedName>
        <fullName evidence="1">Uncharacterized protein</fullName>
    </submittedName>
</protein>